<reference evidence="2 3" key="1">
    <citation type="journal article" date="2018" name="Gigascience">
        <title>Genomes of trombidid mites reveal novel predicted allergens and laterally-transferred genes associated with secondary metabolism.</title>
        <authorList>
            <person name="Dong X."/>
            <person name="Chaisiri K."/>
            <person name="Xia D."/>
            <person name="Armstrong S.D."/>
            <person name="Fang Y."/>
            <person name="Donnelly M.J."/>
            <person name="Kadowaki T."/>
            <person name="McGarry J.W."/>
            <person name="Darby A.C."/>
            <person name="Makepeace B.L."/>
        </authorList>
    </citation>
    <scope>NUCLEOTIDE SEQUENCE [LARGE SCALE GENOMIC DNA]</scope>
    <source>
        <strain evidence="2">UoL-WK</strain>
    </source>
</reference>
<organism evidence="2 3">
    <name type="scientific">Dinothrombium tinctorium</name>
    <dbReference type="NCBI Taxonomy" id="1965070"/>
    <lineage>
        <taxon>Eukaryota</taxon>
        <taxon>Metazoa</taxon>
        <taxon>Ecdysozoa</taxon>
        <taxon>Arthropoda</taxon>
        <taxon>Chelicerata</taxon>
        <taxon>Arachnida</taxon>
        <taxon>Acari</taxon>
        <taxon>Acariformes</taxon>
        <taxon>Trombidiformes</taxon>
        <taxon>Prostigmata</taxon>
        <taxon>Anystina</taxon>
        <taxon>Parasitengona</taxon>
        <taxon>Trombidioidea</taxon>
        <taxon>Trombidiidae</taxon>
        <taxon>Dinothrombium</taxon>
    </lineage>
</organism>
<dbReference type="EMBL" id="NCKU01010352">
    <property type="protein sequence ID" value="RWS00857.1"/>
    <property type="molecule type" value="Genomic_DNA"/>
</dbReference>
<proteinExistence type="predicted"/>
<dbReference type="InterPro" id="IPR015590">
    <property type="entry name" value="Aldehyde_DH_dom"/>
</dbReference>
<dbReference type="GO" id="GO:0016491">
    <property type="term" value="F:oxidoreductase activity"/>
    <property type="evidence" value="ECO:0007669"/>
    <property type="project" value="InterPro"/>
</dbReference>
<dbReference type="AlphaFoldDB" id="A0A3S3RH94"/>
<evidence type="ECO:0000313" key="3">
    <source>
        <dbReference type="Proteomes" id="UP000285301"/>
    </source>
</evidence>
<protein>
    <recommendedName>
        <fullName evidence="1">Aldehyde dehydrogenase domain-containing protein</fullName>
    </recommendedName>
</protein>
<feature type="domain" description="Aldehyde dehydrogenase" evidence="1">
    <location>
        <begin position="2"/>
        <end position="27"/>
    </location>
</feature>
<keyword evidence="3" id="KW-1185">Reference proteome</keyword>
<dbReference type="SUPFAM" id="SSF53720">
    <property type="entry name" value="ALDH-like"/>
    <property type="match status" value="1"/>
</dbReference>
<gene>
    <name evidence="2" type="ORF">B4U79_03643</name>
</gene>
<evidence type="ECO:0000259" key="1">
    <source>
        <dbReference type="Pfam" id="PF00171"/>
    </source>
</evidence>
<dbReference type="InterPro" id="IPR016162">
    <property type="entry name" value="Ald_DH_N"/>
</dbReference>
<name>A0A3S3RH94_9ACAR</name>
<dbReference type="Pfam" id="PF00171">
    <property type="entry name" value="Aldedh"/>
    <property type="match status" value="1"/>
</dbReference>
<comment type="caution">
    <text evidence="2">The sequence shown here is derived from an EMBL/GenBank/DDBJ whole genome shotgun (WGS) entry which is preliminary data.</text>
</comment>
<dbReference type="Proteomes" id="UP000285301">
    <property type="component" value="Unassembled WGS sequence"/>
</dbReference>
<dbReference type="Gene3D" id="3.40.605.10">
    <property type="entry name" value="Aldehyde Dehydrogenase, Chain A, domain 1"/>
    <property type="match status" value="1"/>
</dbReference>
<dbReference type="InterPro" id="IPR016161">
    <property type="entry name" value="Ald_DH/histidinol_DH"/>
</dbReference>
<sequence>MGGFKQSGIGRENGEDCLREYCEIKTVRVKKKTKHNLRCFD</sequence>
<evidence type="ECO:0000313" key="2">
    <source>
        <dbReference type="EMBL" id="RWS00857.1"/>
    </source>
</evidence>
<accession>A0A3S3RH94</accession>
<dbReference type="OrthoDB" id="310895at2759"/>